<dbReference type="EnsemblPlants" id="Bo6g010600.1">
    <property type="protein sequence ID" value="Bo6g010600.1"/>
    <property type="gene ID" value="Bo6g010600"/>
</dbReference>
<dbReference type="HOGENOM" id="CLU_2870710_0_0_1"/>
<protein>
    <submittedName>
        <fullName evidence="1">Uncharacterized protein</fullName>
    </submittedName>
</protein>
<evidence type="ECO:0000313" key="1">
    <source>
        <dbReference type="EnsemblPlants" id="Bo6g010600.1"/>
    </source>
</evidence>
<dbReference type="Gramene" id="Bo6g010600.1">
    <property type="protein sequence ID" value="Bo6g010600.1"/>
    <property type="gene ID" value="Bo6g010600"/>
</dbReference>
<accession>A0A0D3CNZ7</accession>
<organism evidence="1 2">
    <name type="scientific">Brassica oleracea var. oleracea</name>
    <dbReference type="NCBI Taxonomy" id="109376"/>
    <lineage>
        <taxon>Eukaryota</taxon>
        <taxon>Viridiplantae</taxon>
        <taxon>Streptophyta</taxon>
        <taxon>Embryophyta</taxon>
        <taxon>Tracheophyta</taxon>
        <taxon>Spermatophyta</taxon>
        <taxon>Magnoliopsida</taxon>
        <taxon>eudicotyledons</taxon>
        <taxon>Gunneridae</taxon>
        <taxon>Pentapetalae</taxon>
        <taxon>rosids</taxon>
        <taxon>malvids</taxon>
        <taxon>Brassicales</taxon>
        <taxon>Brassicaceae</taxon>
        <taxon>Brassiceae</taxon>
        <taxon>Brassica</taxon>
    </lineage>
</organism>
<dbReference type="AlphaFoldDB" id="A0A0D3CNZ7"/>
<keyword evidence="2" id="KW-1185">Reference proteome</keyword>
<evidence type="ECO:0000313" key="2">
    <source>
        <dbReference type="Proteomes" id="UP000032141"/>
    </source>
</evidence>
<proteinExistence type="predicted"/>
<reference evidence="1 2" key="1">
    <citation type="journal article" date="2014" name="Genome Biol.">
        <title>Transcriptome and methylome profiling reveals relics of genome dominance in the mesopolyploid Brassica oleracea.</title>
        <authorList>
            <person name="Parkin I.A."/>
            <person name="Koh C."/>
            <person name="Tang H."/>
            <person name="Robinson S.J."/>
            <person name="Kagale S."/>
            <person name="Clarke W.E."/>
            <person name="Town C.D."/>
            <person name="Nixon J."/>
            <person name="Krishnakumar V."/>
            <person name="Bidwell S.L."/>
            <person name="Denoeud F."/>
            <person name="Belcram H."/>
            <person name="Links M.G."/>
            <person name="Just J."/>
            <person name="Clarke C."/>
            <person name="Bender T."/>
            <person name="Huebert T."/>
            <person name="Mason A.S."/>
            <person name="Pires J.C."/>
            <person name="Barker G."/>
            <person name="Moore J."/>
            <person name="Walley P.G."/>
            <person name="Manoli S."/>
            <person name="Batley J."/>
            <person name="Edwards D."/>
            <person name="Nelson M.N."/>
            <person name="Wang X."/>
            <person name="Paterson A.H."/>
            <person name="King G."/>
            <person name="Bancroft I."/>
            <person name="Chalhoub B."/>
            <person name="Sharpe A.G."/>
        </authorList>
    </citation>
    <scope>NUCLEOTIDE SEQUENCE</scope>
    <source>
        <strain evidence="1 2">cv. TO1000</strain>
    </source>
</reference>
<reference evidence="1" key="2">
    <citation type="submission" date="2015-03" db="UniProtKB">
        <authorList>
            <consortium name="EnsemblPlants"/>
        </authorList>
    </citation>
    <scope>IDENTIFICATION</scope>
</reference>
<name>A0A0D3CNZ7_BRAOL</name>
<sequence>MKVLEGIELKEQQVLENNIDNHQDCGMADGKEEPTIMFEDEAYSAQDLHHPRITENWRGPRDLQ</sequence>
<dbReference type="Proteomes" id="UP000032141">
    <property type="component" value="Chromosome C6"/>
</dbReference>